<keyword evidence="3" id="KW-0539">Nucleus</keyword>
<dbReference type="OrthoDB" id="21467at2759"/>
<feature type="region of interest" description="Disordered" evidence="5">
    <location>
        <begin position="213"/>
        <end position="339"/>
    </location>
</feature>
<evidence type="ECO:0000259" key="6">
    <source>
        <dbReference type="PROSITE" id="PS50102"/>
    </source>
</evidence>
<evidence type="ECO:0000256" key="3">
    <source>
        <dbReference type="ARBA" id="ARBA00023242"/>
    </source>
</evidence>
<feature type="compositionally biased region" description="Polar residues" evidence="5">
    <location>
        <begin position="292"/>
        <end position="308"/>
    </location>
</feature>
<dbReference type="InterPro" id="IPR035979">
    <property type="entry name" value="RBD_domain_sf"/>
</dbReference>
<accession>A0A9D4BE43</accession>
<organism evidence="7 8">
    <name type="scientific">Dreissena polymorpha</name>
    <name type="common">Zebra mussel</name>
    <name type="synonym">Mytilus polymorpha</name>
    <dbReference type="NCBI Taxonomy" id="45954"/>
    <lineage>
        <taxon>Eukaryota</taxon>
        <taxon>Metazoa</taxon>
        <taxon>Spiralia</taxon>
        <taxon>Lophotrochozoa</taxon>
        <taxon>Mollusca</taxon>
        <taxon>Bivalvia</taxon>
        <taxon>Autobranchia</taxon>
        <taxon>Heteroconchia</taxon>
        <taxon>Euheterodonta</taxon>
        <taxon>Imparidentia</taxon>
        <taxon>Neoheterodontei</taxon>
        <taxon>Myida</taxon>
        <taxon>Dreissenoidea</taxon>
        <taxon>Dreissenidae</taxon>
        <taxon>Dreissena</taxon>
    </lineage>
</organism>
<dbReference type="CDD" id="cd12307">
    <property type="entry name" value="RRM_NIFK_like"/>
    <property type="match status" value="1"/>
</dbReference>
<dbReference type="InterPro" id="IPR000504">
    <property type="entry name" value="RRM_dom"/>
</dbReference>
<keyword evidence="8" id="KW-1185">Reference proteome</keyword>
<reference evidence="7" key="2">
    <citation type="submission" date="2020-11" db="EMBL/GenBank/DDBJ databases">
        <authorList>
            <person name="McCartney M.A."/>
            <person name="Auch B."/>
            <person name="Kono T."/>
            <person name="Mallez S."/>
            <person name="Becker A."/>
            <person name="Gohl D.M."/>
            <person name="Silverstein K.A.T."/>
            <person name="Koren S."/>
            <person name="Bechman K.B."/>
            <person name="Herman A."/>
            <person name="Abrahante J.E."/>
            <person name="Garbe J."/>
        </authorList>
    </citation>
    <scope>NUCLEOTIDE SEQUENCE</scope>
    <source>
        <strain evidence="7">Duluth1</strain>
        <tissue evidence="7">Whole animal</tissue>
    </source>
</reference>
<dbReference type="SUPFAM" id="SSF54928">
    <property type="entry name" value="RNA-binding domain, RBD"/>
    <property type="match status" value="1"/>
</dbReference>
<evidence type="ECO:0000256" key="2">
    <source>
        <dbReference type="ARBA" id="ARBA00022884"/>
    </source>
</evidence>
<gene>
    <name evidence="7" type="ORF">DPMN_074513</name>
</gene>
<proteinExistence type="predicted"/>
<dbReference type="PANTHER" id="PTHR46754">
    <property type="entry name" value="MKI67 FHA DOMAIN-INTERACTING NUCLEOLAR PHOSPHOPROTEIN"/>
    <property type="match status" value="1"/>
</dbReference>
<feature type="compositionally biased region" description="Basic and acidic residues" evidence="5">
    <location>
        <begin position="241"/>
        <end position="258"/>
    </location>
</feature>
<protein>
    <recommendedName>
        <fullName evidence="6">RRM domain-containing protein</fullName>
    </recommendedName>
</protein>
<dbReference type="Gene3D" id="3.30.70.330">
    <property type="match status" value="1"/>
</dbReference>
<comment type="subcellular location">
    <subcellularLocation>
        <location evidence="1">Nucleus</location>
        <location evidence="1">Nucleolus</location>
    </subcellularLocation>
</comment>
<evidence type="ECO:0000313" key="8">
    <source>
        <dbReference type="Proteomes" id="UP000828390"/>
    </source>
</evidence>
<reference evidence="7" key="1">
    <citation type="journal article" date="2019" name="bioRxiv">
        <title>The Genome of the Zebra Mussel, Dreissena polymorpha: A Resource for Invasive Species Research.</title>
        <authorList>
            <person name="McCartney M.A."/>
            <person name="Auch B."/>
            <person name="Kono T."/>
            <person name="Mallez S."/>
            <person name="Zhang Y."/>
            <person name="Obille A."/>
            <person name="Becker A."/>
            <person name="Abrahante J.E."/>
            <person name="Garbe J."/>
            <person name="Badalamenti J.P."/>
            <person name="Herman A."/>
            <person name="Mangelson H."/>
            <person name="Liachko I."/>
            <person name="Sullivan S."/>
            <person name="Sone E.D."/>
            <person name="Koren S."/>
            <person name="Silverstein K.A.T."/>
            <person name="Beckman K.B."/>
            <person name="Gohl D.M."/>
        </authorList>
    </citation>
    <scope>NUCLEOTIDE SEQUENCE</scope>
    <source>
        <strain evidence="7">Duluth1</strain>
        <tissue evidence="7">Whole animal</tissue>
    </source>
</reference>
<dbReference type="EMBL" id="JAIWYP010000015">
    <property type="protein sequence ID" value="KAH3699555.1"/>
    <property type="molecule type" value="Genomic_DNA"/>
</dbReference>
<dbReference type="Pfam" id="PF00076">
    <property type="entry name" value="RRM_1"/>
    <property type="match status" value="1"/>
</dbReference>
<evidence type="ECO:0000313" key="7">
    <source>
        <dbReference type="EMBL" id="KAH3699555.1"/>
    </source>
</evidence>
<comment type="caution">
    <text evidence="7">The sequence shown here is derived from an EMBL/GenBank/DDBJ whole genome shotgun (WGS) entry which is preliminary data.</text>
</comment>
<evidence type="ECO:0000256" key="4">
    <source>
        <dbReference type="PROSITE-ProRule" id="PRU00176"/>
    </source>
</evidence>
<dbReference type="SMART" id="SM00360">
    <property type="entry name" value="RRM"/>
    <property type="match status" value="1"/>
</dbReference>
<sequence length="408" mass="45946">MEASEKRGTPPNVALSQTNRKKFNQKVMKIKRKKFVPEEGMKGVVYISHLPWGFEEQPMREYFKQFGAIKKLRISRSKKTGNSKGYAYIQFAHDAVAKIVAESMNNYLMFGKLIKCKHLEKPHPETFKNADRPFRPHLTQVKAIRQRNQSKSEEVLICNKKKTMSRFRKKLVQLAETGIEYRLEGMDVRIPVKTTEVSEKRKANDEWTEMACKVKRGRKSEGTTDSPIGEPASKLEGTIDSTKEEPSNKTPNKVEKVRKSLGATNKPTEEPQSKSGSTLEGSVNRKDKEPSNKTPNKTPQKTPNQRKTPSVLPKTVETPSGKMNVLIEDSSEDEISFKTPPLTVKSSKLTLVEVTDDSECTPSTPHQKTARHTKAAQNMGTTPSGMQTRSAKKSSLKTTLASQKKKKI</sequence>
<feature type="region of interest" description="Disordered" evidence="5">
    <location>
        <begin position="356"/>
        <end position="408"/>
    </location>
</feature>
<dbReference type="InterPro" id="IPR012677">
    <property type="entry name" value="Nucleotide-bd_a/b_plait_sf"/>
</dbReference>
<dbReference type="Proteomes" id="UP000828390">
    <property type="component" value="Unassembled WGS sequence"/>
</dbReference>
<dbReference type="GO" id="GO:0003723">
    <property type="term" value="F:RNA binding"/>
    <property type="evidence" value="ECO:0007669"/>
    <property type="project" value="UniProtKB-UniRule"/>
</dbReference>
<name>A0A9D4BE43_DREPO</name>
<evidence type="ECO:0000256" key="1">
    <source>
        <dbReference type="ARBA" id="ARBA00004604"/>
    </source>
</evidence>
<feature type="domain" description="RRM" evidence="6">
    <location>
        <begin position="43"/>
        <end position="121"/>
    </location>
</feature>
<keyword evidence="2 4" id="KW-0694">RNA-binding</keyword>
<evidence type="ECO:0000256" key="5">
    <source>
        <dbReference type="SAM" id="MobiDB-lite"/>
    </source>
</evidence>
<dbReference type="GO" id="GO:0005730">
    <property type="term" value="C:nucleolus"/>
    <property type="evidence" value="ECO:0007669"/>
    <property type="project" value="UniProtKB-SubCell"/>
</dbReference>
<dbReference type="AlphaFoldDB" id="A0A9D4BE43"/>
<feature type="compositionally biased region" description="Polar residues" evidence="5">
    <location>
        <begin position="375"/>
        <end position="389"/>
    </location>
</feature>
<dbReference type="PROSITE" id="PS50102">
    <property type="entry name" value="RRM"/>
    <property type="match status" value="1"/>
</dbReference>